<proteinExistence type="predicted"/>
<dbReference type="CDD" id="cd00009">
    <property type="entry name" value="AAA"/>
    <property type="match status" value="1"/>
</dbReference>
<comment type="caution">
    <text evidence="2">The sequence shown here is derived from an EMBL/GenBank/DDBJ whole genome shotgun (WGS) entry which is preliminary data.</text>
</comment>
<accession>A0A2U1JRS3</accession>
<evidence type="ECO:0000259" key="1">
    <source>
        <dbReference type="SMART" id="SM00382"/>
    </source>
</evidence>
<name>A0A2U1JRS3_9BACI</name>
<keyword evidence="3" id="KW-1185">Reference proteome</keyword>
<dbReference type="InterPro" id="IPR052934">
    <property type="entry name" value="Methyl-DNA_Rec/Restrict_Enz"/>
</dbReference>
<dbReference type="PANTHER" id="PTHR37291">
    <property type="entry name" value="5-METHYLCYTOSINE-SPECIFIC RESTRICTION ENZYME B"/>
    <property type="match status" value="1"/>
</dbReference>
<dbReference type="SMART" id="SM00382">
    <property type="entry name" value="AAA"/>
    <property type="match status" value="1"/>
</dbReference>
<dbReference type="InterPro" id="IPR027417">
    <property type="entry name" value="P-loop_NTPase"/>
</dbReference>
<reference evidence="2 3" key="1">
    <citation type="submission" date="2018-04" db="EMBL/GenBank/DDBJ databases">
        <title>Camelliibacillus theae gen. nov., sp. nov., isolated from Pu'er tea.</title>
        <authorList>
            <person name="Niu L."/>
        </authorList>
    </citation>
    <scope>NUCLEOTIDE SEQUENCE [LARGE SCALE GENOMIC DNA]</scope>
    <source>
        <strain evidence="2 3">T8</strain>
    </source>
</reference>
<dbReference type="GO" id="GO:0016887">
    <property type="term" value="F:ATP hydrolysis activity"/>
    <property type="evidence" value="ECO:0007669"/>
    <property type="project" value="InterPro"/>
</dbReference>
<gene>
    <name evidence="2" type="ORF">DCC39_15970</name>
</gene>
<organism evidence="2 3">
    <name type="scientific">Pueribacillus theae</name>
    <dbReference type="NCBI Taxonomy" id="2171751"/>
    <lineage>
        <taxon>Bacteria</taxon>
        <taxon>Bacillati</taxon>
        <taxon>Bacillota</taxon>
        <taxon>Bacilli</taxon>
        <taxon>Bacillales</taxon>
        <taxon>Bacillaceae</taxon>
        <taxon>Pueribacillus</taxon>
    </lineage>
</organism>
<dbReference type="InterPro" id="IPR011704">
    <property type="entry name" value="ATPase_dyneun-rel_AAA"/>
</dbReference>
<dbReference type="SUPFAM" id="SSF52540">
    <property type="entry name" value="P-loop containing nucleoside triphosphate hydrolases"/>
    <property type="match status" value="1"/>
</dbReference>
<dbReference type="OrthoDB" id="9781481at2"/>
<dbReference type="EMBL" id="QCZG01000045">
    <property type="protein sequence ID" value="PWA07910.1"/>
    <property type="molecule type" value="Genomic_DNA"/>
</dbReference>
<dbReference type="Proteomes" id="UP000245998">
    <property type="component" value="Unassembled WGS sequence"/>
</dbReference>
<dbReference type="Pfam" id="PF07728">
    <property type="entry name" value="AAA_5"/>
    <property type="match status" value="1"/>
</dbReference>
<dbReference type="AlphaFoldDB" id="A0A2U1JRS3"/>
<dbReference type="GO" id="GO:0005524">
    <property type="term" value="F:ATP binding"/>
    <property type="evidence" value="ECO:0007669"/>
    <property type="project" value="InterPro"/>
</dbReference>
<dbReference type="Gene3D" id="3.40.50.300">
    <property type="entry name" value="P-loop containing nucleotide triphosphate hydrolases"/>
    <property type="match status" value="1"/>
</dbReference>
<dbReference type="InterPro" id="IPR003593">
    <property type="entry name" value="AAA+_ATPase"/>
</dbReference>
<protein>
    <recommendedName>
        <fullName evidence="1">AAA+ ATPase domain-containing protein</fullName>
    </recommendedName>
</protein>
<sequence>MDYLVKYAEARPVESAELWNWLYDESIPMEKRISGFHHQAKGFDSSLSFGAPFFGYLLAAYDYKKYPLYKGEVYQDVKSTFQINQKMGSVIENYVNYFAICQVIHAHLSKTFPDLTMLGIQDYLFCSSQYDKIKVESAVEYLHGLAKTLYEFMNEPELMVKAISNLEQEILLELRNIYRNSEKINKMKFMLIDKIIEENHVTIEDLENIKKDVSAQYDTNILQSFNNFTIMFQLFYHDKKEKVRIELGKIHQAIRKFDDLQGFDFVEGKALNGFNWNQSFGTTECWLAVYENKYKSHRLAPQFFVSINENGIRYGLLYGSEHSERGVEDTDTIRNIHEFTFEKLEEKMVQVSNDIKKMDAIKEEPSEYFTEDLFSVGKWLDLLRNPKVFREGDIIYLKKMDEMGGGATSRELGAMLGKHPSSFISPVVSLAKRILQETEKEAPVINREPSYWRVLFNGEYIQTGHFKWILKDNLKEAITLLNEKEKIEIPAYTKADFLNEVFIDEGLYDTMVGLLTYKKNLILQGPPGVGKTFVSKRLAYSLIGEKNENNIEMVQFHQNYSYEDFVMGFRPVDGQGFGLEYGVFYDFCNKALENPEENYYFIIDEINRGNLSKVFGELFMLIERDKRDEFVTMGYSKNTFTVPSNVYIIGTMNTADRSLAQLEVALRRRFSFITLEPSFNKKWQNFMENQGLSEPMIERILYAMDKINRAIIEDFQLGKGYAIGHSFFSFLPKNMDENEWYEQIIAYEIKPLLEEYFFDRPEIAVSLLEGV</sequence>
<dbReference type="PANTHER" id="PTHR37291:SF1">
    <property type="entry name" value="TYPE IV METHYL-DIRECTED RESTRICTION ENZYME ECOKMCRB SUBUNIT"/>
    <property type="match status" value="1"/>
</dbReference>
<feature type="domain" description="AAA+ ATPase" evidence="1">
    <location>
        <begin position="517"/>
        <end position="680"/>
    </location>
</feature>
<evidence type="ECO:0000313" key="2">
    <source>
        <dbReference type="EMBL" id="PWA07910.1"/>
    </source>
</evidence>
<evidence type="ECO:0000313" key="3">
    <source>
        <dbReference type="Proteomes" id="UP000245998"/>
    </source>
</evidence>